<dbReference type="PANTHER" id="PTHR42961">
    <property type="entry name" value="IRON-SULFUR PROTEIN NUBPL"/>
    <property type="match status" value="1"/>
</dbReference>
<accession>A0ABZ1YQB8</accession>
<dbReference type="GO" id="GO:0005524">
    <property type="term" value="F:ATP binding"/>
    <property type="evidence" value="ECO:0007669"/>
    <property type="project" value="UniProtKB-KW"/>
</dbReference>
<evidence type="ECO:0000256" key="8">
    <source>
        <dbReference type="HAMAP-Rule" id="MF_02040"/>
    </source>
</evidence>
<evidence type="ECO:0000256" key="1">
    <source>
        <dbReference type="ARBA" id="ARBA00007352"/>
    </source>
</evidence>
<dbReference type="EMBL" id="CP109441">
    <property type="protein sequence ID" value="WUV45449.1"/>
    <property type="molecule type" value="Genomic_DNA"/>
</dbReference>
<dbReference type="InterPro" id="IPR027417">
    <property type="entry name" value="P-loop_NTPase"/>
</dbReference>
<evidence type="ECO:0000256" key="4">
    <source>
        <dbReference type="ARBA" id="ARBA00022741"/>
    </source>
</evidence>
<dbReference type="SUPFAM" id="SSF52540">
    <property type="entry name" value="P-loop containing nucleoside triphosphate hydrolases"/>
    <property type="match status" value="1"/>
</dbReference>
<dbReference type="HAMAP" id="MF_02040">
    <property type="entry name" value="Mrp_NBP35"/>
    <property type="match status" value="1"/>
</dbReference>
<dbReference type="PROSITE" id="PS01215">
    <property type="entry name" value="MRP"/>
    <property type="match status" value="1"/>
</dbReference>
<comment type="similarity">
    <text evidence="1">In the N-terminal section; belongs to the MIP18 family.</text>
</comment>
<dbReference type="CDD" id="cd02037">
    <property type="entry name" value="Mrp_NBP35"/>
    <property type="match status" value="1"/>
</dbReference>
<organism evidence="10 11">
    <name type="scientific">Nocardia vinacea</name>
    <dbReference type="NCBI Taxonomy" id="96468"/>
    <lineage>
        <taxon>Bacteria</taxon>
        <taxon>Bacillati</taxon>
        <taxon>Actinomycetota</taxon>
        <taxon>Actinomycetes</taxon>
        <taxon>Mycobacteriales</taxon>
        <taxon>Nocardiaceae</taxon>
        <taxon>Nocardia</taxon>
    </lineage>
</organism>
<evidence type="ECO:0000313" key="11">
    <source>
        <dbReference type="Proteomes" id="UP001432062"/>
    </source>
</evidence>
<comment type="function">
    <text evidence="8">Binds and transfers iron-sulfur (Fe-S) clusters to target apoproteins. Can hydrolyze ATP.</text>
</comment>
<keyword evidence="3 8" id="KW-0479">Metal-binding</keyword>
<dbReference type="Gene3D" id="3.30.300.130">
    <property type="entry name" value="Fe-S cluster assembly (FSCA)"/>
    <property type="match status" value="1"/>
</dbReference>
<dbReference type="SUPFAM" id="SSF117916">
    <property type="entry name" value="Fe-S cluster assembly (FSCA) domain-like"/>
    <property type="match status" value="1"/>
</dbReference>
<dbReference type="Proteomes" id="UP001432062">
    <property type="component" value="Chromosome"/>
</dbReference>
<evidence type="ECO:0000256" key="2">
    <source>
        <dbReference type="ARBA" id="ARBA00008205"/>
    </source>
</evidence>
<evidence type="ECO:0000256" key="5">
    <source>
        <dbReference type="ARBA" id="ARBA00022840"/>
    </source>
</evidence>
<reference evidence="10" key="1">
    <citation type="submission" date="2022-10" db="EMBL/GenBank/DDBJ databases">
        <title>The complete genomes of actinobacterial strains from the NBC collection.</title>
        <authorList>
            <person name="Joergensen T.S."/>
            <person name="Alvarez Arevalo M."/>
            <person name="Sterndorff E.B."/>
            <person name="Faurdal D."/>
            <person name="Vuksanovic O."/>
            <person name="Mourched A.-S."/>
            <person name="Charusanti P."/>
            <person name="Shaw S."/>
            <person name="Blin K."/>
            <person name="Weber T."/>
        </authorList>
    </citation>
    <scope>NUCLEOTIDE SEQUENCE</scope>
    <source>
        <strain evidence="10">NBC_01482</strain>
    </source>
</reference>
<name>A0ABZ1YQB8_9NOCA</name>
<dbReference type="Gene3D" id="3.40.50.300">
    <property type="entry name" value="P-loop containing nucleotide triphosphate hydrolases"/>
    <property type="match status" value="1"/>
</dbReference>
<evidence type="ECO:0000313" key="10">
    <source>
        <dbReference type="EMBL" id="WUV45449.1"/>
    </source>
</evidence>
<feature type="domain" description="MIP18 family-like" evidence="9">
    <location>
        <begin position="11"/>
        <end position="84"/>
    </location>
</feature>
<dbReference type="InterPro" id="IPR000808">
    <property type="entry name" value="Mrp-like_CS"/>
</dbReference>
<keyword evidence="8" id="KW-0378">Hydrolase</keyword>
<comment type="similarity">
    <text evidence="8">Belongs to the Mrp/NBP35 ATP-binding proteins family.</text>
</comment>
<dbReference type="InterPro" id="IPR044304">
    <property type="entry name" value="NUBPL-like"/>
</dbReference>
<evidence type="ECO:0000259" key="9">
    <source>
        <dbReference type="Pfam" id="PF01883"/>
    </source>
</evidence>
<dbReference type="Pfam" id="PF01883">
    <property type="entry name" value="FeS_assembly_P"/>
    <property type="match status" value="1"/>
</dbReference>
<feature type="binding site" evidence="8">
    <location>
        <begin position="125"/>
        <end position="132"/>
    </location>
    <ligand>
        <name>ATP</name>
        <dbReference type="ChEBI" id="CHEBI:30616"/>
    </ligand>
</feature>
<evidence type="ECO:0000256" key="6">
    <source>
        <dbReference type="ARBA" id="ARBA00023004"/>
    </source>
</evidence>
<dbReference type="Pfam" id="PF10609">
    <property type="entry name" value="ParA"/>
    <property type="match status" value="1"/>
</dbReference>
<dbReference type="InterPro" id="IPR034904">
    <property type="entry name" value="FSCA_dom_sf"/>
</dbReference>
<comment type="similarity">
    <text evidence="2">In the C-terminal section; belongs to the Mrp/NBP35 ATP-binding proteins family.</text>
</comment>
<dbReference type="InterPro" id="IPR019591">
    <property type="entry name" value="Mrp/NBP35_ATP-bd"/>
</dbReference>
<keyword evidence="4 8" id="KW-0547">Nucleotide-binding</keyword>
<protein>
    <recommendedName>
        <fullName evidence="8">Iron-sulfur cluster carrier protein</fullName>
    </recommendedName>
</protein>
<keyword evidence="6 8" id="KW-0408">Iron</keyword>
<dbReference type="PANTHER" id="PTHR42961:SF2">
    <property type="entry name" value="IRON-SULFUR PROTEIN NUBPL"/>
    <property type="match status" value="1"/>
</dbReference>
<evidence type="ECO:0000256" key="7">
    <source>
        <dbReference type="ARBA" id="ARBA00023014"/>
    </source>
</evidence>
<dbReference type="InterPro" id="IPR002744">
    <property type="entry name" value="MIP18-like"/>
</dbReference>
<sequence length="380" mass="40037">MSITATQPLTEERIRQALSLVEDPEIHRPITELDMVASIAIDAANHVSVGILLTVAACPLRERIVRDIREAVLEIPGTSSVTVEFGVMTDEQRTALRRRIRGGDEPVIPFAQPGSLTRVYCVVSGKGGVGKSSVTVNLAAAMAAGGLRVGILDADIHGHSIPAMMGVDARPTAVDRMLMPPAVHGIKVISIGMFVEGNEPVVWRGPMLHRALRQFLVDVYWGDLDVLLVDLPPGTGDIAISLAQMLPTADLLVVTTPQQTAARIAERAGAVAAQTKQRVAGVVENMSWFDGPDGSRQALFGSGGGALVSEQLTAILRVNCPLLGQIPFDPDVCAAGDQGIPMVITDPESTTAAAFRAIATALTDRPRGIAGMSLAVYPTG</sequence>
<dbReference type="InterPro" id="IPR033756">
    <property type="entry name" value="YlxH/NBP35"/>
</dbReference>
<proteinExistence type="inferred from homology"/>
<keyword evidence="11" id="KW-1185">Reference proteome</keyword>
<evidence type="ECO:0000256" key="3">
    <source>
        <dbReference type="ARBA" id="ARBA00022723"/>
    </source>
</evidence>
<dbReference type="RefSeq" id="WP_329408798.1">
    <property type="nucleotide sequence ID" value="NZ_CP109441.1"/>
</dbReference>
<keyword evidence="7 8" id="KW-0411">Iron-sulfur</keyword>
<comment type="subunit">
    <text evidence="8">Homodimer.</text>
</comment>
<keyword evidence="5 8" id="KW-0067">ATP-binding</keyword>
<gene>
    <name evidence="10" type="ORF">OG563_41170</name>
</gene>